<organism evidence="2 3">
    <name type="scientific">Durusdinium trenchii</name>
    <dbReference type="NCBI Taxonomy" id="1381693"/>
    <lineage>
        <taxon>Eukaryota</taxon>
        <taxon>Sar</taxon>
        <taxon>Alveolata</taxon>
        <taxon>Dinophyceae</taxon>
        <taxon>Suessiales</taxon>
        <taxon>Symbiodiniaceae</taxon>
        <taxon>Durusdinium</taxon>
    </lineage>
</organism>
<feature type="compositionally biased region" description="Polar residues" evidence="1">
    <location>
        <begin position="112"/>
        <end position="121"/>
    </location>
</feature>
<dbReference type="EMBL" id="CAXAMN010000714">
    <property type="protein sequence ID" value="CAK8990261.1"/>
    <property type="molecule type" value="Genomic_DNA"/>
</dbReference>
<proteinExistence type="predicted"/>
<keyword evidence="3" id="KW-1185">Reference proteome</keyword>
<reference evidence="2 3" key="1">
    <citation type="submission" date="2024-02" db="EMBL/GenBank/DDBJ databases">
        <authorList>
            <person name="Chen Y."/>
            <person name="Shah S."/>
            <person name="Dougan E. K."/>
            <person name="Thang M."/>
            <person name="Chan C."/>
        </authorList>
    </citation>
    <scope>NUCLEOTIDE SEQUENCE [LARGE SCALE GENOMIC DNA]</scope>
</reference>
<protein>
    <submittedName>
        <fullName evidence="2">Uncharacterized protein</fullName>
    </submittedName>
</protein>
<evidence type="ECO:0000313" key="3">
    <source>
        <dbReference type="Proteomes" id="UP001642484"/>
    </source>
</evidence>
<sequence>MSERQPFDMALRSEGLSLFRLEAATRLQFNCPRVQEVLLDGIDLVRSSASDVSLGRISSVAVSSTATLRLPDARHFDLGVVAAWDLGRCLASATGPSAGSAVPLRDGRRQSQRSASEAQAM</sequence>
<name>A0ABP0HL62_9DINO</name>
<evidence type="ECO:0000256" key="1">
    <source>
        <dbReference type="SAM" id="MobiDB-lite"/>
    </source>
</evidence>
<comment type="caution">
    <text evidence="2">The sequence shown here is derived from an EMBL/GenBank/DDBJ whole genome shotgun (WGS) entry which is preliminary data.</text>
</comment>
<feature type="region of interest" description="Disordered" evidence="1">
    <location>
        <begin position="93"/>
        <end position="121"/>
    </location>
</feature>
<dbReference type="Proteomes" id="UP001642484">
    <property type="component" value="Unassembled WGS sequence"/>
</dbReference>
<accession>A0ABP0HL62</accession>
<evidence type="ECO:0000313" key="2">
    <source>
        <dbReference type="EMBL" id="CAK8990261.1"/>
    </source>
</evidence>
<gene>
    <name evidence="2" type="ORF">CCMP2556_LOCUS1990</name>
</gene>